<name>A0A2Z2M8I1_THEPR</name>
<protein>
    <recommendedName>
        <fullName evidence="2">DUF835 domain-containing protein</fullName>
    </recommendedName>
</protein>
<organism evidence="3 4">
    <name type="scientific">Thermococcus profundus</name>
    <dbReference type="NCBI Taxonomy" id="49899"/>
    <lineage>
        <taxon>Archaea</taxon>
        <taxon>Methanobacteriati</taxon>
        <taxon>Methanobacteriota</taxon>
        <taxon>Thermococci</taxon>
        <taxon>Thermococcales</taxon>
        <taxon>Thermococcaceae</taxon>
        <taxon>Thermococcus</taxon>
    </lineage>
</organism>
<feature type="transmembrane region" description="Helical" evidence="1">
    <location>
        <begin position="97"/>
        <end position="114"/>
    </location>
</feature>
<keyword evidence="4" id="KW-1185">Reference proteome</keyword>
<evidence type="ECO:0000256" key="1">
    <source>
        <dbReference type="SAM" id="Phobius"/>
    </source>
</evidence>
<evidence type="ECO:0000313" key="4">
    <source>
        <dbReference type="Proteomes" id="UP000250179"/>
    </source>
</evidence>
<evidence type="ECO:0000259" key="2">
    <source>
        <dbReference type="Pfam" id="PF05763"/>
    </source>
</evidence>
<feature type="transmembrane region" description="Helical" evidence="1">
    <location>
        <begin position="178"/>
        <end position="200"/>
    </location>
</feature>
<feature type="domain" description="DUF835" evidence="2">
    <location>
        <begin position="221"/>
        <end position="353"/>
    </location>
</feature>
<feature type="transmembrane region" description="Helical" evidence="1">
    <location>
        <begin position="61"/>
        <end position="85"/>
    </location>
</feature>
<dbReference type="Pfam" id="PF05763">
    <property type="entry name" value="DUF835"/>
    <property type="match status" value="1"/>
</dbReference>
<dbReference type="OrthoDB" id="101917at2157"/>
<sequence length="358" mass="39770">MLEILNVLMRLFTWGLAVYRWGKRREGFMFPLTLALWIDFLAALTQRAILTDLGWTPSANALAPLLSTFAVLEGTLFITVALLVLDSFDTLKGQLTVLVSSVIGPAYVLVAVLLNEPSTILFAFPLPFMGASLILMGYALIKEEVGVKSVATLFPLGALFLGIINLTYPITVKTSLSGYLYALGAIFRAMIFIGMLNYAFLPVRPPEKPITELPTGAFYSSEAKVLRILLQKMQSSGNGILITRNLLRGLKPRFPVFWVSKVSEGEMAEGIMTISPTDMGILIDLIRKYLEKGHSLVVIDCFEYLMMENGFESALKFLLSLKDYASKYGGTLVLVTDPSAYPEKEWRIITRELEKLEL</sequence>
<dbReference type="RefSeq" id="WP_088857856.1">
    <property type="nucleotide sequence ID" value="NZ_CP014862.1"/>
</dbReference>
<dbReference type="PANTHER" id="PTHR33531:SF7">
    <property type="entry name" value="HYPOTHETICAL MEMBRANE PROTEIN, CONSERVED"/>
    <property type="match status" value="1"/>
</dbReference>
<dbReference type="KEGG" id="tprf:A3L09_04645"/>
<feature type="transmembrane region" description="Helical" evidence="1">
    <location>
        <begin position="153"/>
        <end position="172"/>
    </location>
</feature>
<reference evidence="3 4" key="1">
    <citation type="submission" date="2016-03" db="EMBL/GenBank/DDBJ databases">
        <title>Complete genome sequence of Thermococcus profundus strain DT5432.</title>
        <authorList>
            <person name="Oger P.M."/>
        </authorList>
    </citation>
    <scope>NUCLEOTIDE SEQUENCE [LARGE SCALE GENOMIC DNA]</scope>
    <source>
        <strain evidence="3 4">DT 5432</strain>
    </source>
</reference>
<dbReference type="Proteomes" id="UP000250179">
    <property type="component" value="Chromosome"/>
</dbReference>
<dbReference type="AlphaFoldDB" id="A0A2Z2M8I1"/>
<dbReference type="GeneID" id="33319677"/>
<feature type="transmembrane region" description="Helical" evidence="1">
    <location>
        <begin position="28"/>
        <end position="49"/>
    </location>
</feature>
<proteinExistence type="predicted"/>
<accession>A0A2Z2M8I1</accession>
<keyword evidence="1" id="KW-1133">Transmembrane helix</keyword>
<keyword evidence="1" id="KW-0812">Transmembrane</keyword>
<gene>
    <name evidence="3" type="ORF">A3L09_04645</name>
</gene>
<feature type="transmembrane region" description="Helical" evidence="1">
    <location>
        <begin position="120"/>
        <end position="141"/>
    </location>
</feature>
<dbReference type="PANTHER" id="PTHR33531">
    <property type="entry name" value="RUBRERYTHRIN SUBFAMILY"/>
    <property type="match status" value="1"/>
</dbReference>
<dbReference type="EMBL" id="CP014862">
    <property type="protein sequence ID" value="ASJ02597.1"/>
    <property type="molecule type" value="Genomic_DNA"/>
</dbReference>
<evidence type="ECO:0000313" key="3">
    <source>
        <dbReference type="EMBL" id="ASJ02597.1"/>
    </source>
</evidence>
<keyword evidence="1" id="KW-0472">Membrane</keyword>
<dbReference type="InterPro" id="IPR008553">
    <property type="entry name" value="DUF835"/>
</dbReference>